<evidence type="ECO:0000313" key="2">
    <source>
        <dbReference type="EMBL" id="AXQ53078.1"/>
    </source>
</evidence>
<protein>
    <submittedName>
        <fullName evidence="2">Uncharacterized protein</fullName>
    </submittedName>
</protein>
<dbReference type="GeneID" id="60322382"/>
<keyword evidence="3" id="KW-1185">Reference proteome</keyword>
<proteinExistence type="predicted"/>
<dbReference type="RefSeq" id="YP_009950956.1">
    <property type="nucleotide sequence ID" value="NC_051596.1"/>
</dbReference>
<evidence type="ECO:0000256" key="1">
    <source>
        <dbReference type="SAM" id="MobiDB-lite"/>
    </source>
</evidence>
<reference evidence="2 3" key="1">
    <citation type="submission" date="2018-07" db="EMBL/GenBank/DDBJ databases">
        <authorList>
            <person name="Michaels M.J."/>
            <person name="Wallen J.R."/>
            <person name="Eckardt M.A."/>
            <person name="Gainey M.D."/>
            <person name="Garlena R.A."/>
            <person name="Russell D.A."/>
            <person name="Pope W.H."/>
            <person name="Jacobs-Sera D."/>
            <person name="Hatfull G.F."/>
        </authorList>
    </citation>
    <scope>NUCLEOTIDE SEQUENCE [LARGE SCALE GENOMIC DNA]</scope>
</reference>
<sequence>MMAPTPYQVPLPGKPRVSQTRSIAKGELRRAKLEGRRVRRNWVVAYGALRLTYSSHEAALACALCMRLWGMITPLGLVGMHREVDG</sequence>
<organism evidence="2 3">
    <name type="scientific">Mycobacterium phage Rando14</name>
    <dbReference type="NCBI Taxonomy" id="2301556"/>
    <lineage>
        <taxon>Viruses</taxon>
        <taxon>Duplodnaviria</taxon>
        <taxon>Heunggongvirae</taxon>
        <taxon>Uroviricota</taxon>
        <taxon>Caudoviricetes</taxon>
        <taxon>Weiservirinae</taxon>
        <taxon>Kratiovirus</taxon>
        <taxon>Kratiovirus rando14</taxon>
    </lineage>
</organism>
<accession>A0A385D3Y2</accession>
<feature type="region of interest" description="Disordered" evidence="1">
    <location>
        <begin position="1"/>
        <end position="24"/>
    </location>
</feature>
<dbReference type="Proteomes" id="UP000263691">
    <property type="component" value="Genome"/>
</dbReference>
<name>A0A385D3Y2_9CAUD</name>
<gene>
    <name evidence="2" type="primary">58</name>
    <name evidence="2" type="ORF">SEA_RANDO14_58</name>
</gene>
<evidence type="ECO:0000313" key="3">
    <source>
        <dbReference type="Proteomes" id="UP000263691"/>
    </source>
</evidence>
<dbReference type="KEGG" id="vg:60322382"/>
<dbReference type="EMBL" id="MH697592">
    <property type="protein sequence ID" value="AXQ53078.1"/>
    <property type="molecule type" value="Genomic_DNA"/>
</dbReference>